<keyword evidence="1" id="KW-0694">RNA-binding</keyword>
<evidence type="ECO:0000256" key="1">
    <source>
        <dbReference type="ARBA" id="ARBA00022884"/>
    </source>
</evidence>
<dbReference type="GO" id="GO:0003723">
    <property type="term" value="F:RNA binding"/>
    <property type="evidence" value="ECO:0007669"/>
    <property type="project" value="UniProtKB-KW"/>
</dbReference>
<dbReference type="GO" id="GO:0052929">
    <property type="term" value="F:ATP:3'-cytidine-cytidine-tRNA adenylyltransferase activity"/>
    <property type="evidence" value="ECO:0007669"/>
    <property type="project" value="TreeGrafter"/>
</dbReference>
<dbReference type="AlphaFoldDB" id="A0A7S2YZM9"/>
<gene>
    <name evidence="2" type="ORF">CLAU1311_LOCUS2082</name>
</gene>
<dbReference type="PANTHER" id="PTHR13734:SF5">
    <property type="entry name" value="CCA TRNA NUCLEOTIDYLTRANSFERASE, MITOCHONDRIAL"/>
    <property type="match status" value="1"/>
</dbReference>
<dbReference type="GO" id="GO:0052927">
    <property type="term" value="F:CC tRNA cytidylyltransferase activity"/>
    <property type="evidence" value="ECO:0007669"/>
    <property type="project" value="TreeGrafter"/>
</dbReference>
<evidence type="ECO:0000313" key="2">
    <source>
        <dbReference type="EMBL" id="CAE0014102.1"/>
    </source>
</evidence>
<organism evidence="2">
    <name type="scientific">Chloropicon laureae</name>
    <dbReference type="NCBI Taxonomy" id="464258"/>
    <lineage>
        <taxon>Eukaryota</taxon>
        <taxon>Viridiplantae</taxon>
        <taxon>Chlorophyta</taxon>
        <taxon>Chloropicophyceae</taxon>
        <taxon>Chloropicales</taxon>
        <taxon>Chloropicaceae</taxon>
        <taxon>Chloropicon</taxon>
    </lineage>
</organism>
<dbReference type="EMBL" id="HBHU01003159">
    <property type="protein sequence ID" value="CAE0014102.1"/>
    <property type="molecule type" value="Transcribed_RNA"/>
</dbReference>
<proteinExistence type="predicted"/>
<reference evidence="2" key="1">
    <citation type="submission" date="2021-01" db="EMBL/GenBank/DDBJ databases">
        <authorList>
            <person name="Corre E."/>
            <person name="Pelletier E."/>
            <person name="Niang G."/>
            <person name="Scheremetjew M."/>
            <person name="Finn R."/>
            <person name="Kale V."/>
            <person name="Holt S."/>
            <person name="Cochrane G."/>
            <person name="Meng A."/>
            <person name="Brown T."/>
            <person name="Cohen L."/>
        </authorList>
    </citation>
    <scope>NUCLEOTIDE SEQUENCE</scope>
    <source>
        <strain evidence="2">RCC856</strain>
    </source>
</reference>
<protein>
    <submittedName>
        <fullName evidence="2">Uncharacterized protein</fullName>
    </submittedName>
</protein>
<dbReference type="GO" id="GO:0001680">
    <property type="term" value="P:tRNA 3'-terminal CCA addition"/>
    <property type="evidence" value="ECO:0007669"/>
    <property type="project" value="TreeGrafter"/>
</dbReference>
<name>A0A7S2YZM9_9CHLO</name>
<sequence length="265" mass="28355">MVRTFGLLDVILDMPSEVKERLPTGYSEPCIQCATFMAEAMRGELESVQVSPQHAKKVGILAALLLPLRDFSAITEKKKEVGLTEHIVGLCLKKKKDAALAALLQRAASDILEAHSHAASGGADDVGGIPDEAKVKLGLAIRSAKDLWKVAARLAHILQLPFGKSLNDQGGAACSADPCSPGEEELAKAALFVSRVEEKAVALKLDKAWQIKPLINGKELMSVLNARGPIIGKAVGEMVNWQLAHPDGSVEECKAFLLKIKPTLE</sequence>
<dbReference type="PANTHER" id="PTHR13734">
    <property type="entry name" value="TRNA-NUCLEOTIDYLTRANSFERASE"/>
    <property type="match status" value="1"/>
</dbReference>
<dbReference type="SUPFAM" id="SSF81891">
    <property type="entry name" value="Poly A polymerase C-terminal region-like"/>
    <property type="match status" value="1"/>
</dbReference>
<accession>A0A7S2YZM9</accession>